<protein>
    <recommendedName>
        <fullName evidence="4">Saposin B-type domain-containing protein</fullName>
    </recommendedName>
</protein>
<keyword evidence="1" id="KW-0732">Signal</keyword>
<evidence type="ECO:0000256" key="1">
    <source>
        <dbReference type="SAM" id="SignalP"/>
    </source>
</evidence>
<reference evidence="2 3" key="1">
    <citation type="journal article" date="2018" name="Nat. Ecol. Evol.">
        <title>Genomic signatures of mitonuclear coevolution across populations of Tigriopus californicus.</title>
        <authorList>
            <person name="Barreto F.S."/>
            <person name="Watson E.T."/>
            <person name="Lima T.G."/>
            <person name="Willett C.S."/>
            <person name="Edmands S."/>
            <person name="Li W."/>
            <person name="Burton R.S."/>
        </authorList>
    </citation>
    <scope>NUCLEOTIDE SEQUENCE [LARGE SCALE GENOMIC DNA]</scope>
    <source>
        <strain evidence="2 3">San Diego</strain>
    </source>
</reference>
<gene>
    <name evidence="2" type="ORF">TCAL_14809</name>
</gene>
<dbReference type="AlphaFoldDB" id="A0A553PR23"/>
<accession>A0A553PR23</accession>
<sequence>MKFLSLITVVALAVSVSGDCSTCEDGVNAIMQSMSTSNDITGAVVKDACCPSQDDPESCNTAVDTWWPAISAAMAASENMAPITCAVLDCGDAAKAWDCDTSFCEDASVSPDATVCGDYVEAILPCATDALVAKARASLSYYAIPCFKFVKTLNN</sequence>
<evidence type="ECO:0000313" key="2">
    <source>
        <dbReference type="EMBL" id="TRY80138.1"/>
    </source>
</evidence>
<feature type="signal peptide" evidence="1">
    <location>
        <begin position="1"/>
        <end position="18"/>
    </location>
</feature>
<proteinExistence type="predicted"/>
<evidence type="ECO:0000313" key="3">
    <source>
        <dbReference type="Proteomes" id="UP000318571"/>
    </source>
</evidence>
<organism evidence="2 3">
    <name type="scientific">Tigriopus californicus</name>
    <name type="common">Marine copepod</name>
    <dbReference type="NCBI Taxonomy" id="6832"/>
    <lineage>
        <taxon>Eukaryota</taxon>
        <taxon>Metazoa</taxon>
        <taxon>Ecdysozoa</taxon>
        <taxon>Arthropoda</taxon>
        <taxon>Crustacea</taxon>
        <taxon>Multicrustacea</taxon>
        <taxon>Hexanauplia</taxon>
        <taxon>Copepoda</taxon>
        <taxon>Harpacticoida</taxon>
        <taxon>Harpacticidae</taxon>
        <taxon>Tigriopus</taxon>
    </lineage>
</organism>
<dbReference type="EMBL" id="VCGU01000002">
    <property type="protein sequence ID" value="TRY80138.1"/>
    <property type="molecule type" value="Genomic_DNA"/>
</dbReference>
<dbReference type="Proteomes" id="UP000318571">
    <property type="component" value="Chromosome 6"/>
</dbReference>
<comment type="caution">
    <text evidence="2">The sequence shown here is derived from an EMBL/GenBank/DDBJ whole genome shotgun (WGS) entry which is preliminary data.</text>
</comment>
<feature type="chain" id="PRO_5021921523" description="Saposin B-type domain-containing protein" evidence="1">
    <location>
        <begin position="19"/>
        <end position="155"/>
    </location>
</feature>
<evidence type="ECO:0008006" key="4">
    <source>
        <dbReference type="Google" id="ProtNLM"/>
    </source>
</evidence>
<keyword evidence="3" id="KW-1185">Reference proteome</keyword>
<name>A0A553PR23_TIGCA</name>